<gene>
    <name evidence="8" type="ORF">HMN09_00889500</name>
</gene>
<feature type="transmembrane region" description="Helical" evidence="6">
    <location>
        <begin position="1817"/>
        <end position="1837"/>
    </location>
</feature>
<comment type="subcellular location">
    <subcellularLocation>
        <location evidence="1">Membrane</location>
        <topology evidence="1">Multi-pass membrane protein</topology>
    </subcellularLocation>
</comment>
<feature type="transmembrane region" description="Helical" evidence="6">
    <location>
        <begin position="1126"/>
        <end position="1151"/>
    </location>
</feature>
<feature type="domain" description="Major facilitator superfamily (MFS) profile" evidence="7">
    <location>
        <begin position="16"/>
        <end position="492"/>
    </location>
</feature>
<keyword evidence="4 6" id="KW-0472">Membrane</keyword>
<feature type="transmembrane region" description="Helical" evidence="6">
    <location>
        <begin position="1649"/>
        <end position="1667"/>
    </location>
</feature>
<feature type="region of interest" description="Disordered" evidence="5">
    <location>
        <begin position="791"/>
        <end position="822"/>
    </location>
</feature>
<feature type="transmembrane region" description="Helical" evidence="6">
    <location>
        <begin position="320"/>
        <end position="338"/>
    </location>
</feature>
<keyword evidence="9" id="KW-1185">Reference proteome</keyword>
<feature type="transmembrane region" description="Helical" evidence="6">
    <location>
        <begin position="81"/>
        <end position="100"/>
    </location>
</feature>
<feature type="transmembrane region" description="Helical" evidence="6">
    <location>
        <begin position="1704"/>
        <end position="1723"/>
    </location>
</feature>
<dbReference type="PROSITE" id="PS50850">
    <property type="entry name" value="MFS"/>
    <property type="match status" value="1"/>
</dbReference>
<feature type="transmembrane region" description="Helical" evidence="6">
    <location>
        <begin position="106"/>
        <end position="132"/>
    </location>
</feature>
<feature type="compositionally biased region" description="Pro residues" evidence="5">
    <location>
        <begin position="672"/>
        <end position="681"/>
    </location>
</feature>
<evidence type="ECO:0000313" key="9">
    <source>
        <dbReference type="Proteomes" id="UP000613580"/>
    </source>
</evidence>
<feature type="transmembrane region" description="Helical" evidence="6">
    <location>
        <begin position="206"/>
        <end position="227"/>
    </location>
</feature>
<feature type="transmembrane region" description="Helical" evidence="6">
    <location>
        <begin position="1679"/>
        <end position="1697"/>
    </location>
</feature>
<feature type="transmembrane region" description="Helical" evidence="6">
    <location>
        <begin position="370"/>
        <end position="395"/>
    </location>
</feature>
<accession>A0A8H6SPB5</accession>
<feature type="transmembrane region" description="Helical" evidence="6">
    <location>
        <begin position="278"/>
        <end position="300"/>
    </location>
</feature>
<feature type="transmembrane region" description="Helical" evidence="6">
    <location>
        <begin position="997"/>
        <end position="1014"/>
    </location>
</feature>
<dbReference type="PANTHER" id="PTHR42718:SF10">
    <property type="entry name" value="TRANSPORTER, PUTATIVE (AFU_ORTHOLOGUE AFUA_8G06760)-RELATED"/>
    <property type="match status" value="1"/>
</dbReference>
<feature type="transmembrane region" description="Helical" evidence="6">
    <location>
        <begin position="174"/>
        <end position="194"/>
    </location>
</feature>
<feature type="region of interest" description="Disordered" evidence="5">
    <location>
        <begin position="1259"/>
        <end position="1355"/>
    </location>
</feature>
<feature type="transmembrane region" description="Helical" evidence="6">
    <location>
        <begin position="144"/>
        <end position="162"/>
    </location>
</feature>
<evidence type="ECO:0000256" key="3">
    <source>
        <dbReference type="ARBA" id="ARBA00022989"/>
    </source>
</evidence>
<keyword evidence="3 6" id="KW-1133">Transmembrane helix</keyword>
<evidence type="ECO:0000313" key="8">
    <source>
        <dbReference type="EMBL" id="KAF7302550.1"/>
    </source>
</evidence>
<feature type="transmembrane region" description="Helical" evidence="6">
    <location>
        <begin position="1076"/>
        <end position="1094"/>
    </location>
</feature>
<dbReference type="PANTHER" id="PTHR42718">
    <property type="entry name" value="MAJOR FACILITATOR SUPERFAMILY MULTIDRUG TRANSPORTER MFSC"/>
    <property type="match status" value="1"/>
</dbReference>
<name>A0A8H6SPB5_MYCCL</name>
<dbReference type="InterPro" id="IPR020846">
    <property type="entry name" value="MFS_dom"/>
</dbReference>
<reference evidence="8" key="1">
    <citation type="submission" date="2020-05" db="EMBL/GenBank/DDBJ databases">
        <title>Mycena genomes resolve the evolution of fungal bioluminescence.</title>
        <authorList>
            <person name="Tsai I.J."/>
        </authorList>
    </citation>
    <scope>NUCLEOTIDE SEQUENCE</scope>
    <source>
        <strain evidence="8">110903Hualien_Pintung</strain>
    </source>
</reference>
<feature type="transmembrane region" description="Helical" evidence="6">
    <location>
        <begin position="345"/>
        <end position="364"/>
    </location>
</feature>
<protein>
    <submittedName>
        <fullName evidence="8">MFS domain-containing protein</fullName>
    </submittedName>
</protein>
<feature type="transmembrane region" description="Helical" evidence="6">
    <location>
        <begin position="1034"/>
        <end position="1056"/>
    </location>
</feature>
<dbReference type="Pfam" id="PF07690">
    <property type="entry name" value="MFS_1"/>
    <property type="match status" value="1"/>
</dbReference>
<feature type="transmembrane region" description="Helical" evidence="6">
    <location>
        <begin position="1101"/>
        <end position="1120"/>
    </location>
</feature>
<dbReference type="Proteomes" id="UP000613580">
    <property type="component" value="Unassembled WGS sequence"/>
</dbReference>
<feature type="transmembrane region" description="Helical" evidence="6">
    <location>
        <begin position="1766"/>
        <end position="1789"/>
    </location>
</feature>
<dbReference type="OrthoDB" id="440755at2759"/>
<evidence type="ECO:0000256" key="1">
    <source>
        <dbReference type="ARBA" id="ARBA00004141"/>
    </source>
</evidence>
<comment type="caution">
    <text evidence="8">The sequence shown here is derived from an EMBL/GenBank/DDBJ whole genome shotgun (WGS) entry which is preliminary data.</text>
</comment>
<feature type="transmembrane region" description="Helical" evidence="6">
    <location>
        <begin position="14"/>
        <end position="34"/>
    </location>
</feature>
<evidence type="ECO:0000256" key="6">
    <source>
        <dbReference type="SAM" id="Phobius"/>
    </source>
</evidence>
<dbReference type="Gene3D" id="1.20.1250.20">
    <property type="entry name" value="MFS general substrate transporter like domains"/>
    <property type="match status" value="4"/>
</dbReference>
<feature type="region of interest" description="Disordered" evidence="5">
    <location>
        <begin position="667"/>
        <end position="692"/>
    </location>
</feature>
<dbReference type="InterPro" id="IPR011701">
    <property type="entry name" value="MFS"/>
</dbReference>
<feature type="transmembrane region" description="Helical" evidence="6">
    <location>
        <begin position="1214"/>
        <end position="1234"/>
    </location>
</feature>
<feature type="transmembrane region" description="Helical" evidence="6">
    <location>
        <begin position="239"/>
        <end position="258"/>
    </location>
</feature>
<dbReference type="SUPFAM" id="SSF103473">
    <property type="entry name" value="MFS general substrate transporter"/>
    <property type="match status" value="3"/>
</dbReference>
<evidence type="ECO:0000256" key="5">
    <source>
        <dbReference type="SAM" id="MobiDB-lite"/>
    </source>
</evidence>
<feature type="transmembrane region" description="Helical" evidence="6">
    <location>
        <begin position="1163"/>
        <end position="1188"/>
    </location>
</feature>
<dbReference type="InterPro" id="IPR036259">
    <property type="entry name" value="MFS_trans_sf"/>
</dbReference>
<feature type="transmembrane region" description="Helical" evidence="6">
    <location>
        <begin position="458"/>
        <end position="478"/>
    </location>
</feature>
<dbReference type="GO" id="GO:0022857">
    <property type="term" value="F:transmembrane transporter activity"/>
    <property type="evidence" value="ECO:0007669"/>
    <property type="project" value="InterPro"/>
</dbReference>
<feature type="transmembrane region" description="Helical" evidence="6">
    <location>
        <begin position="1729"/>
        <end position="1754"/>
    </location>
</feature>
<organism evidence="8 9">
    <name type="scientific">Mycena chlorophos</name>
    <name type="common">Agaric fungus</name>
    <name type="synonym">Agaricus chlorophos</name>
    <dbReference type="NCBI Taxonomy" id="658473"/>
    <lineage>
        <taxon>Eukaryota</taxon>
        <taxon>Fungi</taxon>
        <taxon>Dikarya</taxon>
        <taxon>Basidiomycota</taxon>
        <taxon>Agaricomycotina</taxon>
        <taxon>Agaricomycetes</taxon>
        <taxon>Agaricomycetidae</taxon>
        <taxon>Agaricales</taxon>
        <taxon>Marasmiineae</taxon>
        <taxon>Mycenaceae</taxon>
        <taxon>Mycena</taxon>
    </lineage>
</organism>
<feature type="transmembrane region" description="Helical" evidence="6">
    <location>
        <begin position="54"/>
        <end position="74"/>
    </location>
</feature>
<dbReference type="GO" id="GO:0016020">
    <property type="term" value="C:membrane"/>
    <property type="evidence" value="ECO:0007669"/>
    <property type="project" value="UniProtKB-SubCell"/>
</dbReference>
<evidence type="ECO:0000256" key="2">
    <source>
        <dbReference type="ARBA" id="ARBA00022692"/>
    </source>
</evidence>
<dbReference type="EMBL" id="JACAZE010000012">
    <property type="protein sequence ID" value="KAF7302550.1"/>
    <property type="molecule type" value="Genomic_DNA"/>
</dbReference>
<evidence type="ECO:0000256" key="4">
    <source>
        <dbReference type="ARBA" id="ARBA00023136"/>
    </source>
</evidence>
<keyword evidence="2 6" id="KW-0812">Transmembrane</keyword>
<proteinExistence type="predicted"/>
<evidence type="ECO:0000259" key="7">
    <source>
        <dbReference type="PROSITE" id="PS50850"/>
    </source>
</evidence>
<sequence length="1885" mass="203321">MFSPTEEHWRLRDFALILSVSGVTTLNVFIQGALTVALPTIGKDLGFTQADLQWPVNVYSLAYACCVLFFGRLGDIVGGRVMFLAGSTWFAVWSLAIAFAPSSGTLIAFAALTGFGAAANTPSGVGLVAAFFPPGPKRNTAYGVIGAGQPLGFILGLFIGGILTQSKATWRAVFYMQCGLAAFFAVLGFIFIVHPGQRAPQRYNKGLDWGGVLLSAAGLGMLNYSLADSTTARKGWSTPQIPSLFTASALILALFILYERHREARGLSVILPMNIWNVQLLSFLGTLFFSTWSFSIIIYYSTLYYQQINLLSPLATALRFIPLTVASFLVNVVAGFIMNRVQSQPFILVGVIGSIVAPIIFATMNVHGSYWSSMFLVMLITVGPDVVYPVGNLYLSTVFDADSQALAAGLFAISIRLGTSLGLAVTSSIATATSQNYQHVHPQLVATSPEVLMVGYRAAGWTLMAAGIVAFGVAAFGLRGIGIVGRAKEDTKDGVPQVVAVDVELTVLPRAQNSRPSPRCVICSDVIPVAKACKIWVVVRPTRNDERKGLWFPDMVSDAPLDMDVDAKDFKAELSVTNGSVTQLLSVRLRHLPKDFRDPDWLDAAAEMVERAKAGDKFTFTGTFASWDFRAGTKRSCSAMPVAEDAADTLEDEESDDEAPLSSHIRLKTAVSPPPAPPPGFMPSSKTTQTNERLPQSHLRRPFPHLPTSISRAQHRQTTLTNTIPARPCAEPSRSSPVNPIRRAVFYFSSPPPVRQIINFVSRTTTNDDGQQSKVKRLVFPNRACRHNVDVAPVGAVERRNKAPTRPPQHYSSSAQRDDVSGRDDVAAEYTYHNELVGARIRSTREILFKTQLRQARRPEEHAERFKLPNVSSAPTPKEQHSFIPSSLSTAVSGNAIRLAPGPGAPAFSNCIHPGRIVPGTNASPPCRVNPGSLLNAAPRARVSLFNIEIKPERALTREPRGLNYVLRRRVGVPPFLDIPARLALLAATRLNFRPGHHGLFTASAFILALFILYERHREARGLSVILPMNIWNVQLLSFLGTLFFSTWSFSIIIYYSTLYYQQINLLSPLATALRFIPLTVASFLVNVVAGFIMNRVQSQSFILVGVLGSIVAPIIFATMNVHGSYWSSMFLVMLITVGPDVVYPVGNLYLSTVFDADSQALAAGLFAISIRLGTSLGLAVTCSIATATSQNYQHVHPQLVATSPEVLMVGYRAAGWTLMAAGIVAFGVAAFGLRGIGIVGRAKEDTKDGVPQVVAVDVDGANLRGEQDAGDTLEDDDEATSGSNLPCPRRQHLPASPIDPPASCRAAKPRRPTNDYHPATSAVLSRTSQHQSTASNTGKRRSPSKPSGNKHVPGPILAQSLRQAVPLHSTPFAAPSSIFRARAHCQHANVSAAPLLLAYTPTNDDGHQSKAKTARNGVNHGLWNGGTRRPHDHLNTTRALYNATTSAVETTWTAKSTYPTELVGELGWGEEPFNARESIQASNRHLISILSSAPNILAPKEQRRSFIPSSLSTAVSGNVIRPAPGPGAPAFSNCIRPGRIIPGTNAPRCRVNSGSLLNAAPRARVCLFNIESARSLERHAVLTVQRSALQAGDSKVSVSITSARSLRRPRRRPCANIWDLKFFTLLITCQQLTLLAQSIPRIPPRAQVLGALSIIIYYSTLYYQQINLLSPLATALRFIPLTVASFLVNVVAGFIMNRVQSQPFILVGVLGSIVAPIIFATMNVHGSYWSSMFLVMLITVGPDVVYPVGNLYLSTVFDADSQALAAGLFAISIRLGTSLGLAVTSSIATATSQNYQHVHPQLVATSPEVLMVGYRAAGWTLMAAGIVAFGVAAFGLRGIGIVGRAKEDTKDGVPQVVAVDVELTVLPRATNGMVSSASSEKIEV</sequence>
<feature type="compositionally biased region" description="Acidic residues" evidence="5">
    <location>
        <begin position="1269"/>
        <end position="1280"/>
    </location>
</feature>
<feature type="compositionally biased region" description="Polar residues" evidence="5">
    <location>
        <begin position="1323"/>
        <end position="1338"/>
    </location>
</feature>